<keyword evidence="2" id="KW-1185">Reference proteome</keyword>
<evidence type="ECO:0000313" key="1">
    <source>
        <dbReference type="EMBL" id="TDR81423.1"/>
    </source>
</evidence>
<protein>
    <submittedName>
        <fullName evidence="1">Uncharacterized protein</fullName>
    </submittedName>
</protein>
<sequence>MLLVLSKMRLKPRQIGIVQCKMDYANYRLFG</sequence>
<organism evidence="1 2">
    <name type="scientific">Paludibacterium purpuratum</name>
    <dbReference type="NCBI Taxonomy" id="1144873"/>
    <lineage>
        <taxon>Bacteria</taxon>
        <taxon>Pseudomonadati</taxon>
        <taxon>Pseudomonadota</taxon>
        <taxon>Betaproteobacteria</taxon>
        <taxon>Neisseriales</taxon>
        <taxon>Chromobacteriaceae</taxon>
        <taxon>Paludibacterium</taxon>
    </lineage>
</organism>
<proteinExistence type="predicted"/>
<gene>
    <name evidence="1" type="ORF">DFP86_10376</name>
</gene>
<dbReference type="EMBL" id="SNZP01000003">
    <property type="protein sequence ID" value="TDR81423.1"/>
    <property type="molecule type" value="Genomic_DNA"/>
</dbReference>
<dbReference type="Proteomes" id="UP000295611">
    <property type="component" value="Unassembled WGS sequence"/>
</dbReference>
<accession>A0A4R7BA24</accession>
<dbReference type="AlphaFoldDB" id="A0A4R7BA24"/>
<comment type="caution">
    <text evidence="1">The sequence shown here is derived from an EMBL/GenBank/DDBJ whole genome shotgun (WGS) entry which is preliminary data.</text>
</comment>
<name>A0A4R7BA24_9NEIS</name>
<reference evidence="1 2" key="1">
    <citation type="submission" date="2019-03" db="EMBL/GenBank/DDBJ databases">
        <title>Genomic Encyclopedia of Type Strains, Phase III (KMG-III): the genomes of soil and plant-associated and newly described type strains.</title>
        <authorList>
            <person name="Whitman W."/>
        </authorList>
    </citation>
    <scope>NUCLEOTIDE SEQUENCE [LARGE SCALE GENOMIC DNA]</scope>
    <source>
        <strain evidence="1 2">CECT 8976</strain>
    </source>
</reference>
<evidence type="ECO:0000313" key="2">
    <source>
        <dbReference type="Proteomes" id="UP000295611"/>
    </source>
</evidence>